<dbReference type="HOGENOM" id="CLU_030637_1_1_7"/>
<dbReference type="EMBL" id="CP006585">
    <property type="protein sequence ID" value="AGW12701.1"/>
    <property type="molecule type" value="Genomic_DNA"/>
</dbReference>
<dbReference type="RefSeq" id="WP_021759392.1">
    <property type="nucleotide sequence ID" value="NC_022444.1"/>
</dbReference>
<accession>T2G9A8</accession>
<keyword evidence="4" id="KW-1185">Reference proteome</keyword>
<feature type="transmembrane region" description="Helical" evidence="2">
    <location>
        <begin position="227"/>
        <end position="245"/>
    </location>
</feature>
<keyword evidence="2" id="KW-0812">Transmembrane</keyword>
<name>T2G9A8_MEGG1</name>
<dbReference type="eggNOG" id="COG3449">
    <property type="taxonomic scope" value="Bacteria"/>
</dbReference>
<evidence type="ECO:0000256" key="1">
    <source>
        <dbReference type="SAM" id="MobiDB-lite"/>
    </source>
</evidence>
<protein>
    <recommendedName>
        <fullName evidence="5">DUF4153 domain-containing protein</fullName>
    </recommendedName>
</protein>
<dbReference type="KEGG" id="dgg:DGI_0806"/>
<feature type="transmembrane region" description="Helical" evidence="2">
    <location>
        <begin position="257"/>
        <end position="279"/>
    </location>
</feature>
<feature type="transmembrane region" description="Helical" evidence="2">
    <location>
        <begin position="178"/>
        <end position="196"/>
    </location>
</feature>
<feature type="region of interest" description="Disordered" evidence="1">
    <location>
        <begin position="572"/>
        <end position="592"/>
    </location>
</feature>
<reference evidence="3 4" key="1">
    <citation type="journal article" date="2013" name="J. Bacteriol.">
        <title>Roles of HynAB and Ech, the only two hydrogenases found in the model sulfate reducer Desulfovibrio gigas.</title>
        <authorList>
            <person name="Morais-Silva F.O."/>
            <person name="Santos C.I."/>
            <person name="Rodrigues R."/>
            <person name="Pereira I.A."/>
            <person name="Rodrigues-Pousada C."/>
        </authorList>
    </citation>
    <scope>NUCLEOTIDE SEQUENCE [LARGE SCALE GENOMIC DNA]</scope>
    <source>
        <strain evidence="4">ATCC 19364 / DSM 1382 / NCIMB 9332 / VKM B-1759</strain>
    </source>
</reference>
<evidence type="ECO:0008006" key="5">
    <source>
        <dbReference type="Google" id="ProtNLM"/>
    </source>
</evidence>
<feature type="transmembrane region" description="Helical" evidence="2">
    <location>
        <begin position="300"/>
        <end position="320"/>
    </location>
</feature>
<evidence type="ECO:0000313" key="3">
    <source>
        <dbReference type="EMBL" id="AGW12701.1"/>
    </source>
</evidence>
<dbReference type="PATRIC" id="fig|1121448.10.peg.807"/>
<feature type="transmembrane region" description="Helical" evidence="2">
    <location>
        <begin position="148"/>
        <end position="172"/>
    </location>
</feature>
<dbReference type="OrthoDB" id="7022049at2"/>
<feature type="transmembrane region" description="Helical" evidence="2">
    <location>
        <begin position="69"/>
        <end position="89"/>
    </location>
</feature>
<evidence type="ECO:0000313" key="4">
    <source>
        <dbReference type="Proteomes" id="UP000016587"/>
    </source>
</evidence>
<sequence length="592" mass="62653">MQPPTHEAAHVTHLSLSIGLTQGVLAAVLVNMDPATPAMAATMAALFTLVIVPGLGLQHAWPAQRPTRLLLWLGLLTAILAGCAAWVCWDQPFGDAPELGRTNRLVSLLLWGTGGIWCGISLAGAAAETTPTPTDRLQWLRGVMHQSLAALAVVGVVYLVIAAGVALLNLVGLDLEDLIYSEEGTAFLIPVAWGLGMHGLRRRAAAHAGPAQLANAAGQLDARLARALLPVMAGLVGIFLVGLLIQGLEPLWNTRAATAILLGMQGLVVAAAMLAASTIQDDDAAGASPVPAVVRHSTDALLLALPVLAALAGHALWLRIAQHGLTPERLHATALCLLATLAALGLAGVVLRTRLRRRPWLEGAPVVAWAVAGTVVAISILFHTPLLDPLGLSARSQYARLTAGQVDTAAYRFDTLWWELGTEGRAMARQLQAELPELQARGVYSERQVSALQRRLEETIARGGALQHLPEIAVTDIEVIPPDAGASPELLAAVADTARLRPAHEGGTLAITPLQADNDAETEWLLIPSGDFWPVLLFDRHSNGTWEHMGDYSTSIPRATLLQAISAGTLQTQQPPYHDLTVDGRPVPLSRH</sequence>
<feature type="transmembrane region" description="Helical" evidence="2">
    <location>
        <begin position="332"/>
        <end position="351"/>
    </location>
</feature>
<dbReference type="Proteomes" id="UP000016587">
    <property type="component" value="Chromosome"/>
</dbReference>
<reference evidence="4" key="2">
    <citation type="submission" date="2013-07" db="EMBL/GenBank/DDBJ databases">
        <authorList>
            <person name="Morais-Silva F.O."/>
            <person name="Rezende A.M."/>
            <person name="Pimentel C."/>
            <person name="Resende D.M."/>
            <person name="Santos C.I."/>
            <person name="Clemente C."/>
            <person name="de Oliveira L.M."/>
            <person name="da Silva S.M."/>
            <person name="Costa D.A."/>
            <person name="Varela-Raposo A."/>
            <person name="Horacio E.C.A."/>
            <person name="Matos M."/>
            <person name="Flores O."/>
            <person name="Ruiz J.C."/>
            <person name="Rodrigues-Pousada C."/>
        </authorList>
    </citation>
    <scope>NUCLEOTIDE SEQUENCE [LARGE SCALE GENOMIC DNA]</scope>
    <source>
        <strain evidence="4">ATCC 19364 / DSM 1382 / NCIMB 9332 / VKM B-1759</strain>
    </source>
</reference>
<organism evidence="3 4">
    <name type="scientific">Megalodesulfovibrio gigas (strain ATCC 19364 / DSM 1382 / NCIMB 9332 / VKM B-1759)</name>
    <name type="common">Desulfovibrio gigas</name>
    <dbReference type="NCBI Taxonomy" id="1121448"/>
    <lineage>
        <taxon>Bacteria</taxon>
        <taxon>Pseudomonadati</taxon>
        <taxon>Thermodesulfobacteriota</taxon>
        <taxon>Desulfovibrionia</taxon>
        <taxon>Desulfovibrionales</taxon>
        <taxon>Desulfovibrionaceae</taxon>
        <taxon>Megalodesulfovibrio</taxon>
    </lineage>
</organism>
<dbReference type="AlphaFoldDB" id="T2G9A8"/>
<evidence type="ECO:0000256" key="2">
    <source>
        <dbReference type="SAM" id="Phobius"/>
    </source>
</evidence>
<proteinExistence type="predicted"/>
<gene>
    <name evidence="3" type="ORF">DGI_0806</name>
</gene>
<keyword evidence="2" id="KW-0472">Membrane</keyword>
<dbReference type="STRING" id="1121448.DGI_0806"/>
<keyword evidence="2" id="KW-1133">Transmembrane helix</keyword>
<dbReference type="TCDB" id="9.B.65.1.2">
    <property type="family name" value="the putative transporter (yhge) family"/>
</dbReference>
<feature type="transmembrane region" description="Helical" evidence="2">
    <location>
        <begin position="363"/>
        <end position="382"/>
    </location>
</feature>
<feature type="transmembrane region" description="Helical" evidence="2">
    <location>
        <begin position="12"/>
        <end position="32"/>
    </location>
</feature>
<feature type="transmembrane region" description="Helical" evidence="2">
    <location>
        <begin position="109"/>
        <end position="127"/>
    </location>
</feature>
<feature type="transmembrane region" description="Helical" evidence="2">
    <location>
        <begin position="38"/>
        <end position="57"/>
    </location>
</feature>